<reference evidence="2" key="1">
    <citation type="journal article" date="2019" name="Int. J. Syst. Evol. Microbiol.">
        <title>The Global Catalogue of Microorganisms (GCM) 10K type strain sequencing project: providing services to taxonomists for standard genome sequencing and annotation.</title>
        <authorList>
            <consortium name="The Broad Institute Genomics Platform"/>
            <consortium name="The Broad Institute Genome Sequencing Center for Infectious Disease"/>
            <person name="Wu L."/>
            <person name="Ma J."/>
        </authorList>
    </citation>
    <scope>NUCLEOTIDE SEQUENCE [LARGE SCALE GENOMIC DNA]</scope>
    <source>
        <strain evidence="2">JCM 4253</strain>
    </source>
</reference>
<name>A0A919C3Y6_9ACTN</name>
<accession>A0A919C3Y6</accession>
<evidence type="ECO:0000313" key="1">
    <source>
        <dbReference type="EMBL" id="GHG39932.1"/>
    </source>
</evidence>
<comment type="caution">
    <text evidence="1">The sequence shown here is derived from an EMBL/GenBank/DDBJ whole genome shotgun (WGS) entry which is preliminary data.</text>
</comment>
<evidence type="ECO:0000313" key="2">
    <source>
        <dbReference type="Proteomes" id="UP000619355"/>
    </source>
</evidence>
<organism evidence="1 2">
    <name type="scientific">Streptomyces capoamus</name>
    <dbReference type="NCBI Taxonomy" id="68183"/>
    <lineage>
        <taxon>Bacteria</taxon>
        <taxon>Bacillati</taxon>
        <taxon>Actinomycetota</taxon>
        <taxon>Actinomycetes</taxon>
        <taxon>Kitasatosporales</taxon>
        <taxon>Streptomycetaceae</taxon>
        <taxon>Streptomyces</taxon>
    </lineage>
</organism>
<proteinExistence type="predicted"/>
<dbReference type="EMBL" id="BNBF01000003">
    <property type="protein sequence ID" value="GHG39932.1"/>
    <property type="molecule type" value="Genomic_DNA"/>
</dbReference>
<sequence>MLFGLGDSAPALPYCLPTSAMTIAAPAFPGDGTMGCNAVLVAPALCGAFLAPTPAAFL</sequence>
<protein>
    <submittedName>
        <fullName evidence="1">Uncharacterized protein</fullName>
    </submittedName>
</protein>
<dbReference type="Proteomes" id="UP000619355">
    <property type="component" value="Unassembled WGS sequence"/>
</dbReference>
<keyword evidence="2" id="KW-1185">Reference proteome</keyword>
<gene>
    <name evidence="1" type="ORF">GCM10018980_13790</name>
</gene>
<dbReference type="AlphaFoldDB" id="A0A919C3Y6"/>